<dbReference type="SMART" id="SM00490">
    <property type="entry name" value="HELICc"/>
    <property type="match status" value="1"/>
</dbReference>
<evidence type="ECO:0000259" key="14">
    <source>
        <dbReference type="PROSITE" id="PS51194"/>
    </source>
</evidence>
<evidence type="ECO:0000256" key="4">
    <source>
        <dbReference type="ARBA" id="ARBA00022801"/>
    </source>
</evidence>
<name>A0A173DWA7_ACIDA</name>
<evidence type="ECO:0000313" key="16">
    <source>
        <dbReference type="EMBL" id="ANG60499.1"/>
    </source>
</evidence>
<proteinExistence type="evidence at transcript level"/>
<feature type="compositionally biased region" description="Low complexity" evidence="12">
    <location>
        <begin position="81"/>
        <end position="96"/>
    </location>
</feature>
<dbReference type="InterPro" id="IPR011545">
    <property type="entry name" value="DEAD/DEAH_box_helicase_dom"/>
</dbReference>
<dbReference type="EMBL" id="KT781113">
    <property type="protein sequence ID" value="ANG60499.1"/>
    <property type="molecule type" value="mRNA"/>
</dbReference>
<dbReference type="PROSITE" id="PS51195">
    <property type="entry name" value="Q_MOTIF"/>
    <property type="match status" value="1"/>
</dbReference>
<evidence type="ECO:0000256" key="9">
    <source>
        <dbReference type="ARBA" id="ARBA00081176"/>
    </source>
</evidence>
<evidence type="ECO:0000256" key="2">
    <source>
        <dbReference type="ARBA" id="ARBA00012552"/>
    </source>
</evidence>
<dbReference type="InterPro" id="IPR014014">
    <property type="entry name" value="RNA_helicase_DEAD_Q_motif"/>
</dbReference>
<dbReference type="PROSITE" id="PS51192">
    <property type="entry name" value="HELICASE_ATP_BIND_1"/>
    <property type="match status" value="1"/>
</dbReference>
<feature type="region of interest" description="Disordered" evidence="12">
    <location>
        <begin position="73"/>
        <end position="231"/>
    </location>
</feature>
<dbReference type="GO" id="GO:0005524">
    <property type="term" value="F:ATP binding"/>
    <property type="evidence" value="ECO:0007669"/>
    <property type="project" value="UniProtKB-KW"/>
</dbReference>
<dbReference type="GO" id="GO:0016787">
    <property type="term" value="F:hydrolase activity"/>
    <property type="evidence" value="ECO:0007669"/>
    <property type="project" value="UniProtKB-KW"/>
</dbReference>
<keyword evidence="4 11" id="KW-0378">Hydrolase</keyword>
<feature type="compositionally biased region" description="Polar residues" evidence="12">
    <location>
        <begin position="690"/>
        <end position="699"/>
    </location>
</feature>
<evidence type="ECO:0000256" key="12">
    <source>
        <dbReference type="SAM" id="MobiDB-lite"/>
    </source>
</evidence>
<dbReference type="PROSITE" id="PS00039">
    <property type="entry name" value="DEAD_ATP_HELICASE"/>
    <property type="match status" value="1"/>
</dbReference>
<dbReference type="GO" id="GO:0003676">
    <property type="term" value="F:nucleic acid binding"/>
    <property type="evidence" value="ECO:0007669"/>
    <property type="project" value="InterPro"/>
</dbReference>
<dbReference type="PROSITE" id="PS51194">
    <property type="entry name" value="HELICASE_CTER"/>
    <property type="match status" value="1"/>
</dbReference>
<dbReference type="SUPFAM" id="SSF52540">
    <property type="entry name" value="P-loop containing nucleoside triphosphate hydrolases"/>
    <property type="match status" value="1"/>
</dbReference>
<dbReference type="FunFam" id="3.40.50.300:FF:000397">
    <property type="entry name" value="Probable ATP-dependent RNA helicase DDX4"/>
    <property type="match status" value="1"/>
</dbReference>
<feature type="domain" description="DEAD-box RNA helicase Q" evidence="15">
    <location>
        <begin position="273"/>
        <end position="301"/>
    </location>
</feature>
<dbReference type="InterPro" id="IPR014001">
    <property type="entry name" value="Helicase_ATP-bd"/>
</dbReference>
<feature type="compositionally biased region" description="Low complexity" evidence="12">
    <location>
        <begin position="151"/>
        <end position="161"/>
    </location>
</feature>
<evidence type="ECO:0000256" key="11">
    <source>
        <dbReference type="RuleBase" id="RU000492"/>
    </source>
</evidence>
<dbReference type="Gene3D" id="3.40.50.300">
    <property type="entry name" value="P-loop containing nucleotide triphosphate hydrolases"/>
    <property type="match status" value="2"/>
</dbReference>
<dbReference type="PANTHER" id="PTHR47958">
    <property type="entry name" value="ATP-DEPENDENT RNA HELICASE DBP3"/>
    <property type="match status" value="1"/>
</dbReference>
<dbReference type="CDD" id="cd18787">
    <property type="entry name" value="SF2_C_DEAD"/>
    <property type="match status" value="1"/>
</dbReference>
<evidence type="ECO:0000259" key="15">
    <source>
        <dbReference type="PROSITE" id="PS51195"/>
    </source>
</evidence>
<feature type="domain" description="Helicase ATP-binding" evidence="13">
    <location>
        <begin position="304"/>
        <end position="487"/>
    </location>
</feature>
<evidence type="ECO:0000256" key="8">
    <source>
        <dbReference type="ARBA" id="ARBA00047984"/>
    </source>
</evidence>
<dbReference type="GO" id="GO:0051321">
    <property type="term" value="P:meiotic cell cycle"/>
    <property type="evidence" value="ECO:0007669"/>
    <property type="project" value="UniProtKB-KW"/>
</dbReference>
<evidence type="ECO:0000256" key="5">
    <source>
        <dbReference type="ARBA" id="ARBA00022806"/>
    </source>
</evidence>
<evidence type="ECO:0000256" key="3">
    <source>
        <dbReference type="ARBA" id="ARBA00022741"/>
    </source>
</evidence>
<protein>
    <recommendedName>
        <fullName evidence="2">RNA helicase</fullName>
        <ecNumber evidence="2">3.6.4.13</ecNumber>
    </recommendedName>
    <alternativeName>
        <fullName evidence="9">DEAD box protein 4</fullName>
    </alternativeName>
</protein>
<dbReference type="InterPro" id="IPR000629">
    <property type="entry name" value="RNA-helicase_DEAD-box_CS"/>
</dbReference>
<dbReference type="EC" id="3.6.4.13" evidence="2"/>
<feature type="short sequence motif" description="Q motif" evidence="10">
    <location>
        <begin position="273"/>
        <end position="301"/>
    </location>
</feature>
<evidence type="ECO:0000259" key="13">
    <source>
        <dbReference type="PROSITE" id="PS51192"/>
    </source>
</evidence>
<feature type="compositionally biased region" description="Gly residues" evidence="12">
    <location>
        <begin position="183"/>
        <end position="198"/>
    </location>
</feature>
<dbReference type="SMART" id="SM00487">
    <property type="entry name" value="DEXDc"/>
    <property type="match status" value="1"/>
</dbReference>
<dbReference type="CDD" id="cd18052">
    <property type="entry name" value="DEADc_DDX4"/>
    <property type="match status" value="1"/>
</dbReference>
<comment type="catalytic activity">
    <reaction evidence="8">
        <text>ATP + H2O = ADP + phosphate + H(+)</text>
        <dbReference type="Rhea" id="RHEA:13065"/>
        <dbReference type="ChEBI" id="CHEBI:15377"/>
        <dbReference type="ChEBI" id="CHEBI:15378"/>
        <dbReference type="ChEBI" id="CHEBI:30616"/>
        <dbReference type="ChEBI" id="CHEBI:43474"/>
        <dbReference type="ChEBI" id="CHEBI:456216"/>
        <dbReference type="EC" id="3.6.4.13"/>
    </reaction>
</comment>
<keyword evidence="5 11" id="KW-0347">Helicase</keyword>
<evidence type="ECO:0000256" key="1">
    <source>
        <dbReference type="ARBA" id="ARBA00010132"/>
    </source>
</evidence>
<reference evidence="16" key="1">
    <citation type="journal article" date="2016" name="Cell Tissue Res.">
        <title>Identification and sexually dimorphic expression of vasa isoforms in Dabry's sturgeon (Acipenser dabryanus), and functional analysis of vasa 3'-untranslated region.</title>
        <authorList>
            <person name="Ye H."/>
            <person name="Yue H.M."/>
            <person name="Yang X.G."/>
            <person name="Li C.J."/>
            <person name="Wei Q.W."/>
        </authorList>
    </citation>
    <scope>NUCLEOTIDE SEQUENCE</scope>
</reference>
<keyword evidence="6 11" id="KW-0067">ATP-binding</keyword>
<feature type="region of interest" description="Disordered" evidence="12">
    <location>
        <begin position="676"/>
        <end position="709"/>
    </location>
</feature>
<comment type="similarity">
    <text evidence="1">Belongs to the DEAD box helicase family. DDX4/VASA subfamily.</text>
</comment>
<organism evidence="16">
    <name type="scientific">Acipenser dabryanus</name>
    <name type="common">Yangtze sturgeon</name>
    <name type="synonym">Dabry's sturgeon</name>
    <dbReference type="NCBI Taxonomy" id="62061"/>
    <lineage>
        <taxon>Eukaryota</taxon>
        <taxon>Metazoa</taxon>
        <taxon>Chordata</taxon>
        <taxon>Craniata</taxon>
        <taxon>Vertebrata</taxon>
        <taxon>Euteleostomi</taxon>
        <taxon>Actinopterygii</taxon>
        <taxon>Chondrostei</taxon>
        <taxon>Acipenseriformes</taxon>
        <taxon>Acipenseridae</taxon>
        <taxon>Acipenser</taxon>
    </lineage>
</organism>
<dbReference type="InterPro" id="IPR001650">
    <property type="entry name" value="Helicase_C-like"/>
</dbReference>
<feature type="domain" description="Helicase C-terminal" evidence="14">
    <location>
        <begin position="515"/>
        <end position="660"/>
    </location>
</feature>
<dbReference type="GO" id="GO:0003724">
    <property type="term" value="F:RNA helicase activity"/>
    <property type="evidence" value="ECO:0007669"/>
    <property type="project" value="UniProtKB-EC"/>
</dbReference>
<evidence type="ECO:0000256" key="7">
    <source>
        <dbReference type="ARBA" id="ARBA00023254"/>
    </source>
</evidence>
<accession>A0A173DWA7</accession>
<dbReference type="Pfam" id="PF00270">
    <property type="entry name" value="DEAD"/>
    <property type="match status" value="1"/>
</dbReference>
<dbReference type="AlphaFoldDB" id="A0A173DWA7"/>
<keyword evidence="3 11" id="KW-0547">Nucleotide-binding</keyword>
<sequence length="709" mass="76681">MADEDWDDEVGTSSALSFFPNKNIMDNFGKKEDFKSNTFTAGGFSSYGQPFKPQGAAFHRMQSYNDGWCTSVAQQQHQDGNENSSWNNNNEKSSGFGRRGGFGNQRGADYQNGGGSFGNRGGGFRGGSSFESGGGRGREGGRGFGRGRGGFQQDNGDNDFGSSGGFGGRRGGFGSRSGDDSGEGGGRGRFGRGGSRGGYKGRDEEVLSSEKAPSRFAREDEGGENAGPKVIYVPPPPPEEEDTIFAHYETGINFNKYDDILVDVSGNAPLAIMTFDEAGLCDTLNKNISKSGYVKPTPVQKHGIPIVLGGCDLMACAQTGSGKTAAFLLPILQQLMKDGVAASKFSELQEPEAIIVAPTRELINQIYLEARKFAYGTCVRPVVVYGGISTGYTIREVLKGCNVLCGTPGRLMDIIGRGKVGLRKLRYLVLDEADRMLDMGFEPEMRRLVASPGMPPNEERQTLLFSATYPEDIQKLAADFLKPGYIFLAVGQVGGACSDVEQNVLQVTQYSKRDKLVEMLQTTGTERTMVFVETKRKADFIATFLCQEKIPTTSIHGDREQREREQALGDFRTGKCPVLVATSVAARGLDIEHVQHVVNFDLPSSIDEYVHRIGRTGRCGNTGKAISFFDPESDTPIARSLVKVLSDAKQEVPAWLEEVAFSAHGTTGFNPRGNVFASVDSRKGPGGNRSFGNRESSQPAIAVDEDAWE</sequence>
<keyword evidence="7" id="KW-0469">Meiosis</keyword>
<feature type="compositionally biased region" description="Gly residues" evidence="12">
    <location>
        <begin position="162"/>
        <end position="175"/>
    </location>
</feature>
<evidence type="ECO:0000256" key="10">
    <source>
        <dbReference type="PROSITE-ProRule" id="PRU00552"/>
    </source>
</evidence>
<dbReference type="FunFam" id="3.40.50.300:FF:000008">
    <property type="entry name" value="ATP-dependent RNA helicase RhlB"/>
    <property type="match status" value="1"/>
</dbReference>
<dbReference type="InterPro" id="IPR027417">
    <property type="entry name" value="P-loop_NTPase"/>
</dbReference>
<feature type="compositionally biased region" description="Gly residues" evidence="12">
    <location>
        <begin position="112"/>
        <end position="126"/>
    </location>
</feature>
<evidence type="ECO:0000256" key="6">
    <source>
        <dbReference type="ARBA" id="ARBA00022840"/>
    </source>
</evidence>
<dbReference type="Pfam" id="PF00271">
    <property type="entry name" value="Helicase_C"/>
    <property type="match status" value="1"/>
</dbReference>